<proteinExistence type="predicted"/>
<dbReference type="SUPFAM" id="SSF52047">
    <property type="entry name" value="RNI-like"/>
    <property type="match status" value="1"/>
</dbReference>
<keyword evidence="2" id="KW-1185">Reference proteome</keyword>
<dbReference type="InterPro" id="IPR032675">
    <property type="entry name" value="LRR_dom_sf"/>
</dbReference>
<dbReference type="Proteomes" id="UP001141327">
    <property type="component" value="Unassembled WGS sequence"/>
</dbReference>
<dbReference type="PANTHER" id="PTHR13318">
    <property type="entry name" value="PARTNER OF PAIRED, ISOFORM B-RELATED"/>
    <property type="match status" value="1"/>
</dbReference>
<reference evidence="1" key="1">
    <citation type="journal article" date="2022" name="bioRxiv">
        <title>Genomics of Preaxostyla Flagellates Illuminates Evolutionary Transitions and the Path Towards Mitochondrial Loss.</title>
        <authorList>
            <person name="Novak L.V.F."/>
            <person name="Treitli S.C."/>
            <person name="Pyrih J."/>
            <person name="Halakuc P."/>
            <person name="Pipaliya S.V."/>
            <person name="Vacek V."/>
            <person name="Brzon O."/>
            <person name="Soukal P."/>
            <person name="Eme L."/>
            <person name="Dacks J.B."/>
            <person name="Karnkowska A."/>
            <person name="Elias M."/>
            <person name="Hampl V."/>
        </authorList>
    </citation>
    <scope>NUCLEOTIDE SEQUENCE</scope>
    <source>
        <strain evidence="1">RCP-MX</strain>
    </source>
</reference>
<comment type="caution">
    <text evidence="1">The sequence shown here is derived from an EMBL/GenBank/DDBJ whole genome shotgun (WGS) entry which is preliminary data.</text>
</comment>
<gene>
    <name evidence="1" type="ORF">PAPYR_506</name>
</gene>
<evidence type="ECO:0000313" key="2">
    <source>
        <dbReference type="Proteomes" id="UP001141327"/>
    </source>
</evidence>
<dbReference type="EMBL" id="JAPMOS010000002">
    <property type="protein sequence ID" value="KAJ4462534.1"/>
    <property type="molecule type" value="Genomic_DNA"/>
</dbReference>
<name>A0ABQ8UTS6_9EUKA</name>
<evidence type="ECO:0000313" key="1">
    <source>
        <dbReference type="EMBL" id="KAJ4462534.1"/>
    </source>
</evidence>
<accession>A0ABQ8UTS6</accession>
<dbReference type="Gene3D" id="3.80.10.10">
    <property type="entry name" value="Ribonuclease Inhibitor"/>
    <property type="match status" value="1"/>
</dbReference>
<organism evidence="1 2">
    <name type="scientific">Paratrimastix pyriformis</name>
    <dbReference type="NCBI Taxonomy" id="342808"/>
    <lineage>
        <taxon>Eukaryota</taxon>
        <taxon>Metamonada</taxon>
        <taxon>Preaxostyla</taxon>
        <taxon>Paratrimastigidae</taxon>
        <taxon>Paratrimastix</taxon>
    </lineage>
</organism>
<sequence length="712" mass="78716">MNKCLRIESASHQMMESPVTPVDLFALLPPDLLPCIVERSNRPLQTYMQLLGLSRAIRQAVRGFPREMSFDETFGYEPLIPPADAVAALIGPCKGLTKLKFRSVGAPYCSTYGCGRTEAACAGWVDEAFGGHDRLAVLEYLPTFEEPVIARILLRLPGLLELHFGHVDLSWGLAEIVARSCPHLESLRGDSINDDLYIPNLAPLAGSLRCLKSPQYLFSPQGVETMSRLTALGTVYLTCFEATALMPIAAHLTRLNVALNEDEWDDAMLPGPWLSHLERFKLREDSIRFTPRLAGFLAANRATLQRLRLWLKELDAAGLAALVATLNDLPRLTHLQLLTDTLPAEVDINTALIPGLPSGLEHLNLSFCCEGEPTPPLYITSHQLKCLHLHGIMHALGEVSLDCPALVELRLPTVVDALTLKCPRLRELHDPPVWFDCFSVPMPDLETVVAWVHDPVWWPHLLTLSPHLRRLSLVGVRPCLLPMLCAGTALVDLSLSLARFLQPLPNPLVLRLPGRLETLLLLDLGNGSSPLDLTVEAPGLRRMQIITRSSDFECRLRCPCLASFICADLTDASLTNKASRCQITALELDDRARLRRLAIEGHCKTNTLLDLLEQHQGLRHVLLYAPEAASDWPRLAAALGGLPRLANLQLNIRNAPSPISLACPQLRILRLDGADGDQKVVLTSPLLELIWDGRSHVELAVPAPHLWQPKWS</sequence>
<protein>
    <submittedName>
        <fullName evidence="1">Uncharacterized protein</fullName>
    </submittedName>
</protein>